<evidence type="ECO:0000313" key="2">
    <source>
        <dbReference type="EMBL" id="TCT06242.1"/>
    </source>
</evidence>
<comment type="caution">
    <text evidence="2">The sequence shown here is derived from an EMBL/GenBank/DDBJ whole genome shotgun (WGS) entry which is preliminary data.</text>
</comment>
<evidence type="ECO:0000313" key="3">
    <source>
        <dbReference type="Proteomes" id="UP000294664"/>
    </source>
</evidence>
<gene>
    <name evidence="2" type="ORF">EDC64_103346</name>
</gene>
<dbReference type="EMBL" id="SMAI01000003">
    <property type="protein sequence ID" value="TCT06242.1"/>
    <property type="molecule type" value="Genomic_DNA"/>
</dbReference>
<proteinExistence type="predicted"/>
<organism evidence="2 3">
    <name type="scientific">Aquabacter spiritensis</name>
    <dbReference type="NCBI Taxonomy" id="933073"/>
    <lineage>
        <taxon>Bacteria</taxon>
        <taxon>Pseudomonadati</taxon>
        <taxon>Pseudomonadota</taxon>
        <taxon>Alphaproteobacteria</taxon>
        <taxon>Hyphomicrobiales</taxon>
        <taxon>Xanthobacteraceae</taxon>
        <taxon>Aquabacter</taxon>
    </lineage>
</organism>
<dbReference type="Proteomes" id="UP000294664">
    <property type="component" value="Unassembled WGS sequence"/>
</dbReference>
<dbReference type="AlphaFoldDB" id="A0A4R3LZW8"/>
<dbReference type="RefSeq" id="WP_165933688.1">
    <property type="nucleotide sequence ID" value="NZ_SMAI01000003.1"/>
</dbReference>
<protein>
    <submittedName>
        <fullName evidence="2">Uncharacterized protein</fullName>
    </submittedName>
</protein>
<reference evidence="2 3" key="1">
    <citation type="submission" date="2019-03" db="EMBL/GenBank/DDBJ databases">
        <title>Genomic Encyclopedia of Type Strains, Phase IV (KMG-IV): sequencing the most valuable type-strain genomes for metagenomic binning, comparative biology and taxonomic classification.</title>
        <authorList>
            <person name="Goeker M."/>
        </authorList>
    </citation>
    <scope>NUCLEOTIDE SEQUENCE [LARGE SCALE GENOMIC DNA]</scope>
    <source>
        <strain evidence="2 3">DSM 9035</strain>
    </source>
</reference>
<name>A0A4R3LZW8_9HYPH</name>
<keyword evidence="3" id="KW-1185">Reference proteome</keyword>
<evidence type="ECO:0000256" key="1">
    <source>
        <dbReference type="SAM" id="MobiDB-lite"/>
    </source>
</evidence>
<sequence>MSLVEFKSRVYGSTRFFVNPAHIIAVYSAPDGCFLVTSELREGGRNVHVLVDEPLTRVLQKLGADPASLTGPLPGPSPRPRDPGPESDPPEGATPRPRPHV</sequence>
<accession>A0A4R3LZW8</accession>
<feature type="region of interest" description="Disordered" evidence="1">
    <location>
        <begin position="63"/>
        <end position="101"/>
    </location>
</feature>